<dbReference type="SMART" id="SM01340">
    <property type="entry name" value="DNA_mis_repair"/>
    <property type="match status" value="1"/>
</dbReference>
<dbReference type="Gene3D" id="3.30.230.10">
    <property type="match status" value="1"/>
</dbReference>
<feature type="region of interest" description="Disordered" evidence="5">
    <location>
        <begin position="343"/>
        <end position="455"/>
    </location>
</feature>
<reference evidence="8" key="1">
    <citation type="submission" date="2021-01" db="EMBL/GenBank/DDBJ databases">
        <title>Genomic Encyclopedia of Type Strains, Phase IV (KMG-IV): sequencing the most valuable type-strain genomes for metagenomic binning, comparative biology and taxonomic classification.</title>
        <authorList>
            <person name="Goeker M."/>
        </authorList>
    </citation>
    <scope>NUCLEOTIDE SEQUENCE</scope>
    <source>
        <strain evidence="8">DSM 23230</strain>
    </source>
</reference>
<comment type="similarity">
    <text evidence="1 4">Belongs to the DNA mismatch repair MutL/HexB family.</text>
</comment>
<feature type="compositionally biased region" description="Basic and acidic residues" evidence="5">
    <location>
        <begin position="352"/>
        <end position="363"/>
    </location>
</feature>
<dbReference type="Gene3D" id="3.30.1540.20">
    <property type="entry name" value="MutL, C-terminal domain, dimerisation subdomain"/>
    <property type="match status" value="1"/>
</dbReference>
<dbReference type="InterPro" id="IPR038973">
    <property type="entry name" value="MutL/Mlh/Pms-like"/>
</dbReference>
<dbReference type="Gene3D" id="3.30.565.10">
    <property type="entry name" value="Histidine kinase-like ATPase, C-terminal domain"/>
    <property type="match status" value="1"/>
</dbReference>
<dbReference type="InterPro" id="IPR042120">
    <property type="entry name" value="MutL_C_dimsub"/>
</dbReference>
<dbReference type="GO" id="GO:0016887">
    <property type="term" value="F:ATP hydrolysis activity"/>
    <property type="evidence" value="ECO:0007669"/>
    <property type="project" value="InterPro"/>
</dbReference>
<dbReference type="PROSITE" id="PS00058">
    <property type="entry name" value="DNA_MISMATCH_REPAIR_1"/>
    <property type="match status" value="1"/>
</dbReference>
<dbReference type="PANTHER" id="PTHR10073:SF12">
    <property type="entry name" value="DNA MISMATCH REPAIR PROTEIN MLH1"/>
    <property type="match status" value="1"/>
</dbReference>
<evidence type="ECO:0000256" key="1">
    <source>
        <dbReference type="ARBA" id="ARBA00006082"/>
    </source>
</evidence>
<dbReference type="InterPro" id="IPR020667">
    <property type="entry name" value="DNA_mismatch_repair_MutL"/>
</dbReference>
<evidence type="ECO:0000313" key="9">
    <source>
        <dbReference type="Proteomes" id="UP000774000"/>
    </source>
</evidence>
<keyword evidence="3 4" id="KW-0234">DNA repair</keyword>
<evidence type="ECO:0000256" key="3">
    <source>
        <dbReference type="ARBA" id="ARBA00023204"/>
    </source>
</evidence>
<feature type="domain" description="DNA mismatch repair protein S5" evidence="7">
    <location>
        <begin position="223"/>
        <end position="341"/>
    </location>
</feature>
<evidence type="ECO:0000259" key="6">
    <source>
        <dbReference type="SMART" id="SM00853"/>
    </source>
</evidence>
<gene>
    <name evidence="4" type="primary">mutL</name>
    <name evidence="8" type="ORF">JOC47_000686</name>
</gene>
<dbReference type="Pfam" id="PF01119">
    <property type="entry name" value="DNA_mis_repair"/>
    <property type="match status" value="1"/>
</dbReference>
<dbReference type="InterPro" id="IPR037198">
    <property type="entry name" value="MutL_C_sf"/>
</dbReference>
<dbReference type="InterPro" id="IPR014762">
    <property type="entry name" value="DNA_mismatch_repair_CS"/>
</dbReference>
<dbReference type="GO" id="GO:0005524">
    <property type="term" value="F:ATP binding"/>
    <property type="evidence" value="ECO:0007669"/>
    <property type="project" value="InterPro"/>
</dbReference>
<dbReference type="GO" id="GO:0032300">
    <property type="term" value="C:mismatch repair complex"/>
    <property type="evidence" value="ECO:0007669"/>
    <property type="project" value="InterPro"/>
</dbReference>
<dbReference type="Pfam" id="PF08676">
    <property type="entry name" value="MutL_C"/>
    <property type="match status" value="1"/>
</dbReference>
<protein>
    <recommendedName>
        <fullName evidence="4">DNA mismatch repair protein MutL</fullName>
    </recommendedName>
</protein>
<feature type="compositionally biased region" description="Basic and acidic residues" evidence="5">
    <location>
        <begin position="381"/>
        <end position="397"/>
    </location>
</feature>
<evidence type="ECO:0000313" key="8">
    <source>
        <dbReference type="EMBL" id="MBM7555852.1"/>
    </source>
</evidence>
<dbReference type="GO" id="GO:0030983">
    <property type="term" value="F:mismatched DNA binding"/>
    <property type="evidence" value="ECO:0007669"/>
    <property type="project" value="InterPro"/>
</dbReference>
<dbReference type="Proteomes" id="UP000774000">
    <property type="component" value="Unassembled WGS sequence"/>
</dbReference>
<sequence>MNYRKKRKRIGGINIGRITQLPEEVSNKIAAGEVVERPASVVKELVENAIDADSSEIKIKVKDGGKKEIQVIDDGYGMNAEDAKLAFRRHATSKIKKANDLFALRTLGFRGEALPSIAAVSKVQLITRTEDDLKGTKLKVVGGEIKEEESYGCRKGTNIRVRDLFFNTPVRYKYLKQTSTEIGHISNIINRLSLAYPEISFSLEHNGRNILETSGSDNLLDVIFNIYGRKVAKNMIEVDYEDQYMKLQGYVSKPTVTRTSRKHQSFFVNGRFIKSNLMGKALKEAYHTLLKVHKYPIVALKLDLNPILVDVNVHPTKLEAKFSRGNVVYKLVKEGVSQALEESDLVPEMSLEDNKKSEPKTETEDAVQSELKFKGKAKNKSKSESEDKNKDKDEFKSKSTSKSKAKSNTSNNYQQQKKDYDDKETRAKKIEKLYGGEVPEDKREKQGPTVEDKAETLDGQIQETAGDYEEDLNLVPLGQIHQTYIVAQSLDGMCLIDQHALHERINYEKLLANFKSQEVNVQELLVPLKLDLTHQEAQMLKEKHDKLAELGFEIEEFGGGTYVVQGVPAKLYSLDNQQLILDSIEKLLTEEISEEHELVEDFITMISCKMSVKAGDKLSKQEMNKLLSDMEEYNITNCPHGRPVMLKLTAEQLADKFQRD</sequence>
<dbReference type="RefSeq" id="WP_239550895.1">
    <property type="nucleotide sequence ID" value="NZ_JAFBDQ010000003.1"/>
</dbReference>
<evidence type="ECO:0000256" key="5">
    <source>
        <dbReference type="SAM" id="MobiDB-lite"/>
    </source>
</evidence>
<accession>A0A938XNS6</accession>
<dbReference type="InterPro" id="IPR014790">
    <property type="entry name" value="MutL_C"/>
</dbReference>
<name>A0A938XNS6_9FIRM</name>
<evidence type="ECO:0000259" key="7">
    <source>
        <dbReference type="SMART" id="SM01340"/>
    </source>
</evidence>
<dbReference type="HAMAP" id="MF_00149">
    <property type="entry name" value="DNA_mis_repair"/>
    <property type="match status" value="1"/>
</dbReference>
<dbReference type="CDD" id="cd00782">
    <property type="entry name" value="MutL_Trans"/>
    <property type="match status" value="1"/>
</dbReference>
<dbReference type="NCBIfam" id="TIGR00585">
    <property type="entry name" value="mutl"/>
    <property type="match status" value="1"/>
</dbReference>
<organism evidence="8 9">
    <name type="scientific">Halanaerobacter jeridensis</name>
    <dbReference type="NCBI Taxonomy" id="706427"/>
    <lineage>
        <taxon>Bacteria</taxon>
        <taxon>Bacillati</taxon>
        <taxon>Bacillota</taxon>
        <taxon>Clostridia</taxon>
        <taxon>Halanaerobiales</taxon>
        <taxon>Halobacteroidaceae</taxon>
        <taxon>Halanaerobacter</taxon>
    </lineage>
</organism>
<dbReference type="SUPFAM" id="SSF118116">
    <property type="entry name" value="DNA mismatch repair protein MutL"/>
    <property type="match status" value="1"/>
</dbReference>
<dbReference type="FunFam" id="3.30.565.10:FF:000003">
    <property type="entry name" value="DNA mismatch repair endonuclease MutL"/>
    <property type="match status" value="1"/>
</dbReference>
<keyword evidence="9" id="KW-1185">Reference proteome</keyword>
<dbReference type="GO" id="GO:0140664">
    <property type="term" value="F:ATP-dependent DNA damage sensor activity"/>
    <property type="evidence" value="ECO:0007669"/>
    <property type="project" value="InterPro"/>
</dbReference>
<dbReference type="CDD" id="cd16926">
    <property type="entry name" value="HATPase_MutL-MLH-PMS-like"/>
    <property type="match status" value="1"/>
</dbReference>
<dbReference type="GO" id="GO:0006298">
    <property type="term" value="P:mismatch repair"/>
    <property type="evidence" value="ECO:0007669"/>
    <property type="project" value="UniProtKB-UniRule"/>
</dbReference>
<dbReference type="Pfam" id="PF13589">
    <property type="entry name" value="HATPase_c_3"/>
    <property type="match status" value="1"/>
</dbReference>
<dbReference type="InterPro" id="IPR013507">
    <property type="entry name" value="DNA_mismatch_S5_2-like"/>
</dbReference>
<evidence type="ECO:0000256" key="4">
    <source>
        <dbReference type="HAMAP-Rule" id="MF_00149"/>
    </source>
</evidence>
<proteinExistence type="inferred from homology"/>
<feature type="domain" description="MutL C-terminal dimerisation" evidence="6">
    <location>
        <begin position="476"/>
        <end position="618"/>
    </location>
</feature>
<dbReference type="SMART" id="SM00853">
    <property type="entry name" value="MutL_C"/>
    <property type="match status" value="1"/>
</dbReference>
<feature type="compositionally biased region" description="Basic and acidic residues" evidence="5">
    <location>
        <begin position="416"/>
        <end position="455"/>
    </location>
</feature>
<dbReference type="EMBL" id="JAFBDQ010000003">
    <property type="protein sequence ID" value="MBM7555852.1"/>
    <property type="molecule type" value="Genomic_DNA"/>
</dbReference>
<dbReference type="PANTHER" id="PTHR10073">
    <property type="entry name" value="DNA MISMATCH REPAIR PROTEIN MLH, PMS, MUTL"/>
    <property type="match status" value="1"/>
</dbReference>
<dbReference type="InterPro" id="IPR036890">
    <property type="entry name" value="HATPase_C_sf"/>
</dbReference>
<comment type="caution">
    <text evidence="8">The sequence shown here is derived from an EMBL/GenBank/DDBJ whole genome shotgun (WGS) entry which is preliminary data.</text>
</comment>
<dbReference type="SUPFAM" id="SSF54211">
    <property type="entry name" value="Ribosomal protein S5 domain 2-like"/>
    <property type="match status" value="1"/>
</dbReference>
<dbReference type="SUPFAM" id="SSF55874">
    <property type="entry name" value="ATPase domain of HSP90 chaperone/DNA topoisomerase II/histidine kinase"/>
    <property type="match status" value="1"/>
</dbReference>
<dbReference type="InterPro" id="IPR014721">
    <property type="entry name" value="Ribsml_uS5_D2-typ_fold_subgr"/>
</dbReference>
<keyword evidence="2 4" id="KW-0227">DNA damage</keyword>
<evidence type="ECO:0000256" key="2">
    <source>
        <dbReference type="ARBA" id="ARBA00022763"/>
    </source>
</evidence>
<dbReference type="InterPro" id="IPR042121">
    <property type="entry name" value="MutL_C_regsub"/>
</dbReference>
<dbReference type="InterPro" id="IPR002099">
    <property type="entry name" value="MutL/Mlh/PMS"/>
</dbReference>
<comment type="function">
    <text evidence="4">This protein is involved in the repair of mismatches in DNA. It is required for dam-dependent methyl-directed DNA mismatch repair. May act as a 'molecular matchmaker', a protein that promotes the formation of a stable complex between two or more DNA-binding proteins in an ATP-dependent manner without itself being part of a final effector complex.</text>
</comment>
<dbReference type="AlphaFoldDB" id="A0A938XNS6"/>
<dbReference type="Gene3D" id="3.30.1370.100">
    <property type="entry name" value="MutL, C-terminal domain, regulatory subdomain"/>
    <property type="match status" value="1"/>
</dbReference>
<dbReference type="InterPro" id="IPR020568">
    <property type="entry name" value="Ribosomal_Su5_D2-typ_SF"/>
</dbReference>